<dbReference type="PANTHER" id="PTHR11380:SF16">
    <property type="entry name" value="TRANSCRIPTION INITIATION PROTEIN SPT3 HOMOLOG"/>
    <property type="match status" value="1"/>
</dbReference>
<dbReference type="WBParaSite" id="SBAD_0001016201-mRNA-1">
    <property type="protein sequence ID" value="SBAD_0001016201-mRNA-1"/>
    <property type="gene ID" value="SBAD_0001016201"/>
</dbReference>
<reference evidence="5 6" key="2">
    <citation type="submission" date="2018-11" db="EMBL/GenBank/DDBJ databases">
        <authorList>
            <consortium name="Pathogen Informatics"/>
        </authorList>
    </citation>
    <scope>NUCLEOTIDE SEQUENCE [LARGE SCALE GENOMIC DNA]</scope>
</reference>
<dbReference type="GO" id="GO:0006366">
    <property type="term" value="P:transcription by RNA polymerase II"/>
    <property type="evidence" value="ECO:0007669"/>
    <property type="project" value="InterPro"/>
</dbReference>
<organism evidence="7">
    <name type="scientific">Soboliphyme baturini</name>
    <dbReference type="NCBI Taxonomy" id="241478"/>
    <lineage>
        <taxon>Eukaryota</taxon>
        <taxon>Metazoa</taxon>
        <taxon>Ecdysozoa</taxon>
        <taxon>Nematoda</taxon>
        <taxon>Enoplea</taxon>
        <taxon>Dorylaimia</taxon>
        <taxon>Dioctophymatida</taxon>
        <taxon>Dioctophymatoidea</taxon>
        <taxon>Soboliphymatidae</taxon>
        <taxon>Soboliphyme</taxon>
    </lineage>
</organism>
<dbReference type="Proteomes" id="UP000270296">
    <property type="component" value="Unassembled WGS sequence"/>
</dbReference>
<dbReference type="GO" id="GO:0005634">
    <property type="term" value="C:nucleus"/>
    <property type="evidence" value="ECO:0007669"/>
    <property type="project" value="UniProtKB-SubCell"/>
</dbReference>
<gene>
    <name evidence="5" type="ORF">SBAD_LOCUS9812</name>
</gene>
<dbReference type="InterPro" id="IPR003195">
    <property type="entry name" value="TFIID_TAF13"/>
</dbReference>
<evidence type="ECO:0000256" key="3">
    <source>
        <dbReference type="ARBA" id="ARBA00023163"/>
    </source>
</evidence>
<dbReference type="Pfam" id="PF02269">
    <property type="entry name" value="TFIID-18kDa"/>
    <property type="match status" value="1"/>
</dbReference>
<sequence length="278" mass="32399">MMYGAGDVELPLIESAEIIESFLKVKLKELVNVAQRNAETRSRQYFDVCDLLFSIRRNEELLRCVVYGWHMKDVMTKLNSDPMDIKENQKNSQKRINICRSMLHFMNRDCLEEIVRQERNSVVRRDRLMRIAYMTLSMTAAEYERFTAARQVSFLQPFATCKQLQDFVVGEDPFFQVVDISVMSCEVLAIIAHEIVLTIMDYALGAREKSALFLDANCLPYVSQKPKIRSKLILYPHQLLFENTSETMTDDSARTCAITPFEVRESVRLIMQNRQFSF</sequence>
<reference evidence="7" key="1">
    <citation type="submission" date="2016-06" db="UniProtKB">
        <authorList>
            <consortium name="WormBaseParasite"/>
        </authorList>
    </citation>
    <scope>IDENTIFICATION</scope>
</reference>
<comment type="subcellular location">
    <subcellularLocation>
        <location evidence="1">Nucleus</location>
    </subcellularLocation>
</comment>
<dbReference type="PANTHER" id="PTHR11380">
    <property type="entry name" value="TRANSCRIPTION INITIATION FACTOR TFIID/SUPT3-RELATED"/>
    <property type="match status" value="1"/>
</dbReference>
<keyword evidence="3" id="KW-0804">Transcription</keyword>
<evidence type="ECO:0000256" key="2">
    <source>
        <dbReference type="ARBA" id="ARBA00023015"/>
    </source>
</evidence>
<dbReference type="EMBL" id="UZAM01013202">
    <property type="protein sequence ID" value="VDP26272.1"/>
    <property type="molecule type" value="Genomic_DNA"/>
</dbReference>
<keyword evidence="2" id="KW-0805">Transcription regulation</keyword>
<dbReference type="AlphaFoldDB" id="A0A183J1R4"/>
<name>A0A183J1R4_9BILA</name>
<evidence type="ECO:0000256" key="4">
    <source>
        <dbReference type="ARBA" id="ARBA00023242"/>
    </source>
</evidence>
<evidence type="ECO:0000313" key="5">
    <source>
        <dbReference type="EMBL" id="VDP26272.1"/>
    </source>
</evidence>
<protein>
    <submittedName>
        <fullName evidence="5 7">Uncharacterized protein</fullName>
    </submittedName>
</protein>
<keyword evidence="4" id="KW-0539">Nucleus</keyword>
<evidence type="ECO:0000313" key="7">
    <source>
        <dbReference type="WBParaSite" id="SBAD_0001016201-mRNA-1"/>
    </source>
</evidence>
<accession>A0A183J1R4</accession>
<keyword evidence="6" id="KW-1185">Reference proteome</keyword>
<evidence type="ECO:0000256" key="1">
    <source>
        <dbReference type="ARBA" id="ARBA00004123"/>
    </source>
</evidence>
<evidence type="ECO:0000313" key="6">
    <source>
        <dbReference type="Proteomes" id="UP000270296"/>
    </source>
</evidence>
<proteinExistence type="predicted"/>